<dbReference type="InterPro" id="IPR027417">
    <property type="entry name" value="P-loop_NTPase"/>
</dbReference>
<gene>
    <name evidence="1" type="ORF">B9O19_00694</name>
</gene>
<protein>
    <submittedName>
        <fullName evidence="1">Cytidylate kinase</fullName>
    </submittedName>
</protein>
<dbReference type="OrthoDB" id="9781180at2"/>
<dbReference type="KEGG" id="mpec:B9O19_00694"/>
<keyword evidence="1" id="KW-0418">Kinase</keyword>
<accession>A0A2K9P0T2</accession>
<evidence type="ECO:0000313" key="1">
    <source>
        <dbReference type="EMBL" id="AUO18877.1"/>
    </source>
</evidence>
<dbReference type="SUPFAM" id="SSF52540">
    <property type="entry name" value="P-loop containing nucleoside triphosphate hydrolases"/>
    <property type="match status" value="1"/>
</dbReference>
<dbReference type="GeneID" id="98062120"/>
<dbReference type="Proteomes" id="UP000235589">
    <property type="component" value="Chromosome"/>
</dbReference>
<dbReference type="AlphaFoldDB" id="A0A2K9P0T2"/>
<dbReference type="EMBL" id="CP020991">
    <property type="protein sequence ID" value="AUO18877.1"/>
    <property type="molecule type" value="Genomic_DNA"/>
</dbReference>
<dbReference type="RefSeq" id="WP_102365129.1">
    <property type="nucleotide sequence ID" value="NZ_CP020991.1"/>
</dbReference>
<reference evidence="1 2" key="1">
    <citation type="submission" date="2017-04" db="EMBL/GenBank/DDBJ databases">
        <title>Monoglobus pectinilyticus 14 draft genome.</title>
        <authorList>
            <person name="Kim C."/>
            <person name="Rosendale D.I."/>
            <person name="Kelly W.J."/>
            <person name="Tannock G.W."/>
            <person name="Patchett M.L."/>
            <person name="Jordens J.Z."/>
        </authorList>
    </citation>
    <scope>NUCLEOTIDE SEQUENCE [LARGE SCALE GENOMIC DNA]</scope>
    <source>
        <strain evidence="1 2">14</strain>
    </source>
</reference>
<dbReference type="Gene3D" id="3.40.50.300">
    <property type="entry name" value="P-loop containing nucleotide triphosphate hydrolases"/>
    <property type="match status" value="1"/>
</dbReference>
<organism evidence="1 2">
    <name type="scientific">Monoglobus pectinilyticus</name>
    <dbReference type="NCBI Taxonomy" id="1981510"/>
    <lineage>
        <taxon>Bacteria</taxon>
        <taxon>Bacillati</taxon>
        <taxon>Bacillota</taxon>
        <taxon>Clostridia</taxon>
        <taxon>Monoglobales</taxon>
        <taxon>Monoglobaceae</taxon>
        <taxon>Monoglobus</taxon>
    </lineage>
</organism>
<dbReference type="Pfam" id="PF13189">
    <property type="entry name" value="Cytidylate_kin2"/>
    <property type="match status" value="1"/>
</dbReference>
<keyword evidence="2" id="KW-1185">Reference proteome</keyword>
<sequence>MNSNKNGKIIITICREYGSGGRQIGEEVAKRLDIPYYNRNLIDMVAKESGFASGYIDKFEEHVSSPLIWGIPMPRANMAFAGLAVQNYYSNEEKMFEAQSKIIRDIAKKGSCVIVGRCADYLLKDEPGCYRVFIHADKDFRIKRAKEEYGFSKDSEAKHAVKTIDRNRNAYHKKYAGYAWDDCHNYHLTVNSGLLGIERSVDLISEMVFSR</sequence>
<dbReference type="GO" id="GO:0016301">
    <property type="term" value="F:kinase activity"/>
    <property type="evidence" value="ECO:0007669"/>
    <property type="project" value="UniProtKB-KW"/>
</dbReference>
<proteinExistence type="predicted"/>
<name>A0A2K9P0T2_9FIRM</name>
<keyword evidence="1" id="KW-0808">Transferase</keyword>
<evidence type="ECO:0000313" key="2">
    <source>
        <dbReference type="Proteomes" id="UP000235589"/>
    </source>
</evidence>